<evidence type="ECO:0000313" key="2">
    <source>
        <dbReference type="EMBL" id="EEH54376.1"/>
    </source>
</evidence>
<dbReference type="KEGG" id="mpp:MICPUCDRAFT_51257"/>
<protein>
    <submittedName>
        <fullName evidence="2">Predicted protein</fullName>
    </submittedName>
</protein>
<dbReference type="GeneID" id="9686946"/>
<gene>
    <name evidence="2" type="ORF">MICPUCDRAFT_51257</name>
</gene>
<keyword evidence="3" id="KW-1185">Reference proteome</keyword>
<reference evidence="2 3" key="1">
    <citation type="journal article" date="2009" name="Science">
        <title>Green evolution and dynamic adaptations revealed by genomes of the marine picoeukaryotes Micromonas.</title>
        <authorList>
            <person name="Worden A.Z."/>
            <person name="Lee J.H."/>
            <person name="Mock T."/>
            <person name="Rouze P."/>
            <person name="Simmons M.P."/>
            <person name="Aerts A.L."/>
            <person name="Allen A.E."/>
            <person name="Cuvelier M.L."/>
            <person name="Derelle E."/>
            <person name="Everett M.V."/>
            <person name="Foulon E."/>
            <person name="Grimwood J."/>
            <person name="Gundlach H."/>
            <person name="Henrissat B."/>
            <person name="Napoli C."/>
            <person name="McDonald S.M."/>
            <person name="Parker M.S."/>
            <person name="Rombauts S."/>
            <person name="Salamov A."/>
            <person name="Von Dassow P."/>
            <person name="Badger J.H."/>
            <person name="Coutinho P.M."/>
            <person name="Demir E."/>
            <person name="Dubchak I."/>
            <person name="Gentemann C."/>
            <person name="Eikrem W."/>
            <person name="Gready J.E."/>
            <person name="John U."/>
            <person name="Lanier W."/>
            <person name="Lindquist E.A."/>
            <person name="Lucas S."/>
            <person name="Mayer K.F."/>
            <person name="Moreau H."/>
            <person name="Not F."/>
            <person name="Otillar R."/>
            <person name="Panaud O."/>
            <person name="Pangilinan J."/>
            <person name="Paulsen I."/>
            <person name="Piegu B."/>
            <person name="Poliakov A."/>
            <person name="Robbens S."/>
            <person name="Schmutz J."/>
            <person name="Toulza E."/>
            <person name="Wyss T."/>
            <person name="Zelensky A."/>
            <person name="Zhou K."/>
            <person name="Armbrust E.V."/>
            <person name="Bhattacharya D."/>
            <person name="Goodenough U.W."/>
            <person name="Van de Peer Y."/>
            <person name="Grigoriev I.V."/>
        </authorList>
    </citation>
    <scope>NUCLEOTIDE SEQUENCE [LARGE SCALE GENOMIC DNA]</scope>
    <source>
        <strain evidence="2 3">CCMP1545</strain>
    </source>
</reference>
<accession>C1N145</accession>
<feature type="compositionally biased region" description="Polar residues" evidence="1">
    <location>
        <begin position="27"/>
        <end position="36"/>
    </location>
</feature>
<evidence type="ECO:0000256" key="1">
    <source>
        <dbReference type="SAM" id="MobiDB-lite"/>
    </source>
</evidence>
<organism evidence="3">
    <name type="scientific">Micromonas pusilla (strain CCMP1545)</name>
    <name type="common">Picoplanktonic green alga</name>
    <dbReference type="NCBI Taxonomy" id="564608"/>
    <lineage>
        <taxon>Eukaryota</taxon>
        <taxon>Viridiplantae</taxon>
        <taxon>Chlorophyta</taxon>
        <taxon>Mamiellophyceae</taxon>
        <taxon>Mamiellales</taxon>
        <taxon>Mamiellaceae</taxon>
        <taxon>Micromonas</taxon>
    </lineage>
</organism>
<dbReference type="Proteomes" id="UP000001876">
    <property type="component" value="Unassembled WGS sequence"/>
</dbReference>
<sequence length="278" mass="28396">MTPLVSLATTTTTTPPPPPSVASPSSITARASSTSVAPGRSVAAPPVRLVSTIARASSSSSSSSVDVADALLTCADSIATNGADLYASKPDGDVARAVETLVASARLGSSDDATASDVIAAGEGVYEVFNMPHMFNLSSPIGMRFKPVRYTIGARGEIRSDVRFVTPGGFAGWLSASGRVDASGVDEVTLAFDSFWVGRDGASPRDNPARAGAEGGGALGAMDALVNGLGNAGFLPSFARFPVRFFDEDAGVCVFQFPPLRSDVAAQRVSRTPSGTVF</sequence>
<name>C1N145_MICPC</name>
<dbReference type="OMA" id="ACRIGFD"/>
<dbReference type="RefSeq" id="XP_003061746.1">
    <property type="nucleotide sequence ID" value="XM_003061700.1"/>
</dbReference>
<dbReference type="EMBL" id="GG663744">
    <property type="protein sequence ID" value="EEH54376.1"/>
    <property type="molecule type" value="Genomic_DNA"/>
</dbReference>
<dbReference type="AlphaFoldDB" id="C1N145"/>
<evidence type="ECO:0000313" key="3">
    <source>
        <dbReference type="Proteomes" id="UP000001876"/>
    </source>
</evidence>
<feature type="region of interest" description="Disordered" evidence="1">
    <location>
        <begin position="1"/>
        <end position="41"/>
    </location>
</feature>
<dbReference type="eggNOG" id="ENOG502S7KT">
    <property type="taxonomic scope" value="Eukaryota"/>
</dbReference>
<feature type="compositionally biased region" description="Low complexity" evidence="1">
    <location>
        <begin position="1"/>
        <end position="13"/>
    </location>
</feature>
<proteinExistence type="predicted"/>
<dbReference type="OrthoDB" id="497752at2759"/>